<evidence type="ECO:0000259" key="4">
    <source>
        <dbReference type="PROSITE" id="PS51755"/>
    </source>
</evidence>
<evidence type="ECO:0000256" key="2">
    <source>
        <dbReference type="PROSITE-ProRule" id="PRU01091"/>
    </source>
</evidence>
<keyword evidence="3" id="KW-0472">Membrane</keyword>
<dbReference type="CDD" id="cd00383">
    <property type="entry name" value="trans_reg_C"/>
    <property type="match status" value="1"/>
</dbReference>
<keyword evidence="6" id="KW-1185">Reference proteome</keyword>
<dbReference type="InterPro" id="IPR001867">
    <property type="entry name" value="OmpR/PhoB-type_DNA-bd"/>
</dbReference>
<dbReference type="SMART" id="SM00862">
    <property type="entry name" value="Trans_reg_C"/>
    <property type="match status" value="1"/>
</dbReference>
<proteinExistence type="predicted"/>
<dbReference type="InterPro" id="IPR016032">
    <property type="entry name" value="Sig_transdc_resp-reg_C-effctor"/>
</dbReference>
<dbReference type="Pfam" id="PF00486">
    <property type="entry name" value="Trans_reg_C"/>
    <property type="match status" value="1"/>
</dbReference>
<feature type="transmembrane region" description="Helical" evidence="3">
    <location>
        <begin position="160"/>
        <end position="177"/>
    </location>
</feature>
<evidence type="ECO:0000256" key="3">
    <source>
        <dbReference type="SAM" id="Phobius"/>
    </source>
</evidence>
<dbReference type="RefSeq" id="WP_194663784.1">
    <property type="nucleotide sequence ID" value="NZ_RDPI01000017.1"/>
</dbReference>
<evidence type="ECO:0000313" key="6">
    <source>
        <dbReference type="Proteomes" id="UP000726136"/>
    </source>
</evidence>
<evidence type="ECO:0000256" key="1">
    <source>
        <dbReference type="ARBA" id="ARBA00023125"/>
    </source>
</evidence>
<keyword evidence="1 2" id="KW-0238">DNA-binding</keyword>
<feature type="domain" description="OmpR/PhoB-type" evidence="4">
    <location>
        <begin position="1"/>
        <end position="96"/>
    </location>
</feature>
<dbReference type="Gene3D" id="1.10.10.10">
    <property type="entry name" value="Winged helix-like DNA-binding domain superfamily/Winged helix DNA-binding domain"/>
    <property type="match status" value="1"/>
</dbReference>
<dbReference type="Proteomes" id="UP000726136">
    <property type="component" value="Unassembled WGS sequence"/>
</dbReference>
<keyword evidence="3" id="KW-1133">Transmembrane helix</keyword>
<keyword evidence="3" id="KW-0812">Transmembrane</keyword>
<sequence length="287" mass="33214">MKKLLCYTHDRTLVCVETGKKIRLTPKPFKVLCYLIEKKGTCVSKDELFSVCWKNSIVSEQSLTNTIGFIRKSIKELNVNDIRITTLSKSGYILESKSIMIIDGSSSDYDENDENDENDNNIQLHTIKHQSSNKTKQLESDDIQSNHVILSRKLIRIKSLSFLSLFSLTVILILYLIPNTPSFINDENYQIIENENFQLFFHDSTKTVEKANIKKYLTENDFKKCQVKKAYIRVYSAPYSQESLSLSIFIFTKSASIYNAYFHQVERSEITNSIGKLFKNKTICQYN</sequence>
<dbReference type="EMBL" id="RDPI01000017">
    <property type="protein sequence ID" value="MBF4374250.1"/>
    <property type="molecule type" value="Genomic_DNA"/>
</dbReference>
<dbReference type="SUPFAM" id="SSF46894">
    <property type="entry name" value="C-terminal effector domain of the bipartite response regulators"/>
    <property type="match status" value="1"/>
</dbReference>
<evidence type="ECO:0000313" key="5">
    <source>
        <dbReference type="EMBL" id="MBF4374250.1"/>
    </source>
</evidence>
<dbReference type="InterPro" id="IPR036388">
    <property type="entry name" value="WH-like_DNA-bd_sf"/>
</dbReference>
<name>A0ABR9Z709_VIBAN</name>
<feature type="DNA-binding region" description="OmpR/PhoB-type" evidence="2">
    <location>
        <begin position="1"/>
        <end position="96"/>
    </location>
</feature>
<comment type="caution">
    <text evidence="5">The sequence shown here is derived from an EMBL/GenBank/DDBJ whole genome shotgun (WGS) entry which is preliminary data.</text>
</comment>
<accession>A0ABR9Z709</accession>
<protein>
    <recommendedName>
        <fullName evidence="4">OmpR/PhoB-type domain-containing protein</fullName>
    </recommendedName>
</protein>
<dbReference type="PROSITE" id="PS51755">
    <property type="entry name" value="OMPR_PHOB"/>
    <property type="match status" value="1"/>
</dbReference>
<organism evidence="5 6">
    <name type="scientific">Vibrio anguillarum</name>
    <name type="common">Listonella anguillarum</name>
    <dbReference type="NCBI Taxonomy" id="55601"/>
    <lineage>
        <taxon>Bacteria</taxon>
        <taxon>Pseudomonadati</taxon>
        <taxon>Pseudomonadota</taxon>
        <taxon>Gammaproteobacteria</taxon>
        <taxon>Vibrionales</taxon>
        <taxon>Vibrionaceae</taxon>
        <taxon>Vibrio</taxon>
    </lineage>
</organism>
<reference evidence="5 6" key="1">
    <citation type="journal article" date="2021" name="PeerJ">
        <title>Analysis of 44 Vibrio anguillarum genomes reveals high genetic diversity.</title>
        <authorList>
            <person name="Hansen M.J."/>
            <person name="Dalsgaard I."/>
        </authorList>
    </citation>
    <scope>NUCLEOTIDE SEQUENCE [LARGE SCALE GENOMIC DNA]</scope>
    <source>
        <strain evidence="5 6">040915-1/1B</strain>
    </source>
</reference>
<gene>
    <name evidence="5" type="ORF">EAY46_14355</name>
</gene>